<proteinExistence type="predicted"/>
<keyword evidence="1" id="KW-0175">Coiled coil</keyword>
<evidence type="ECO:0000313" key="2">
    <source>
        <dbReference type="EMBL" id="QMW22313.1"/>
    </source>
</evidence>
<feature type="coiled-coil region" evidence="1">
    <location>
        <begin position="114"/>
        <end position="141"/>
    </location>
</feature>
<protein>
    <submittedName>
        <fullName evidence="2">Uncharacterized protein</fullName>
    </submittedName>
</protein>
<dbReference type="AlphaFoldDB" id="A0A7G5IG21"/>
<sequence>MFKTPKPEVLPKPFKNRREALKKEEEERNAFFIARALDSAQGFSWSRNNAPKPGLIARWRAVPLSSKLFAVLALGVAVTLISSFVNIGSRGLGEQRPTIFFESWSADRTAEDAVREREAMVAKLRAEIAAAEAARKAAAEQAAADAAKAPAAAGK</sequence>
<name>A0A7G5IG21_9SPHN</name>
<keyword evidence="3" id="KW-1185">Reference proteome</keyword>
<gene>
    <name evidence="2" type="ORF">H3309_13265</name>
</gene>
<evidence type="ECO:0000256" key="1">
    <source>
        <dbReference type="SAM" id="Coils"/>
    </source>
</evidence>
<organism evidence="2 3">
    <name type="scientific">Sandaracinobacteroides saxicola</name>
    <dbReference type="NCBI Taxonomy" id="2759707"/>
    <lineage>
        <taxon>Bacteria</taxon>
        <taxon>Pseudomonadati</taxon>
        <taxon>Pseudomonadota</taxon>
        <taxon>Alphaproteobacteria</taxon>
        <taxon>Sphingomonadales</taxon>
        <taxon>Sphingosinicellaceae</taxon>
        <taxon>Sandaracinobacteroides</taxon>
    </lineage>
</organism>
<accession>A0A7G5IG21</accession>
<dbReference type="EMBL" id="CP059851">
    <property type="protein sequence ID" value="QMW22313.1"/>
    <property type="molecule type" value="Genomic_DNA"/>
</dbReference>
<dbReference type="RefSeq" id="WP_182295158.1">
    <property type="nucleotide sequence ID" value="NZ_CP059851.1"/>
</dbReference>
<dbReference type="Proteomes" id="UP000515292">
    <property type="component" value="Chromosome"/>
</dbReference>
<dbReference type="KEGG" id="sand:H3309_13265"/>
<evidence type="ECO:0000313" key="3">
    <source>
        <dbReference type="Proteomes" id="UP000515292"/>
    </source>
</evidence>
<reference evidence="2 3" key="1">
    <citation type="submission" date="2020-07" db="EMBL/GenBank/DDBJ databases">
        <title>Complete genome sequence for Sandaracinobacter sp. M6.</title>
        <authorList>
            <person name="Tang Y."/>
            <person name="Liu Q."/>
            <person name="Guo Z."/>
            <person name="Lei P."/>
            <person name="Huang B."/>
        </authorList>
    </citation>
    <scope>NUCLEOTIDE SEQUENCE [LARGE SCALE GENOMIC DNA]</scope>
    <source>
        <strain evidence="2 3">M6</strain>
    </source>
</reference>